<evidence type="ECO:0000313" key="2">
    <source>
        <dbReference type="EMBL" id="OCB91677.1"/>
    </source>
</evidence>
<organism evidence="2 3">
    <name type="scientific">Sanghuangporus baumii</name>
    <name type="common">Phellinus baumii</name>
    <dbReference type="NCBI Taxonomy" id="108892"/>
    <lineage>
        <taxon>Eukaryota</taxon>
        <taxon>Fungi</taxon>
        <taxon>Dikarya</taxon>
        <taxon>Basidiomycota</taxon>
        <taxon>Agaricomycotina</taxon>
        <taxon>Agaricomycetes</taxon>
        <taxon>Hymenochaetales</taxon>
        <taxon>Hymenochaetaceae</taxon>
        <taxon>Sanghuangporus</taxon>
    </lineage>
</organism>
<keyword evidence="3" id="KW-1185">Reference proteome</keyword>
<dbReference type="EMBL" id="LNZH02000073">
    <property type="protein sequence ID" value="OCB91677.1"/>
    <property type="molecule type" value="Genomic_DNA"/>
</dbReference>
<dbReference type="AlphaFoldDB" id="A0A9Q5I4S0"/>
<comment type="caution">
    <text evidence="2">The sequence shown here is derived from an EMBL/GenBank/DDBJ whole genome shotgun (WGS) entry which is preliminary data.</text>
</comment>
<proteinExistence type="predicted"/>
<accession>A0A9Q5I4S0</accession>
<evidence type="ECO:0000256" key="1">
    <source>
        <dbReference type="SAM" id="MobiDB-lite"/>
    </source>
</evidence>
<protein>
    <submittedName>
        <fullName evidence="2">Uncharacterized protein</fullName>
    </submittedName>
</protein>
<gene>
    <name evidence="2" type="ORF">A7U60_g1074</name>
</gene>
<name>A0A9Q5I4S0_SANBA</name>
<dbReference type="Proteomes" id="UP000757232">
    <property type="component" value="Unassembled WGS sequence"/>
</dbReference>
<sequence length="689" mass="76587">MRRDKFENEKLTRVRTYSEESNLTSLPTSINVFEIYMMVSANERTYSSLSFPAQPNDAQFGQAYNHHDQAFKDAFTEFASVFGDCPMIETEHMSSSYSSNIDINPREFFGDTTENSEGSRSNSMVSASMLSVEEYDRAFSCPTQTSNQAGSGSHAATWDSSSSDLRESVLHSNASDEPTWTRSQIVSTIATRLSVTIESSRAFNEVHNNRVDPAVQRTLNVPNTYVDLSSGFNLSSSEPRHIPISRSVRARFGSSTLPVVSPRSGLSHYRAADLQAQPHQWPDLSVALRSSMQPGIPVPQDTERTQRHARASIYSTSNFGPTDPPSASVEPMLDPSPFQTPSWAAWIEYDQEPLSSPSYPSISPAGTSLTRSDGPIDMTHRYTASSSRGRTQLPVVRRSRDLPRDTAISQCAPSLQSMSTEGSCGTLSCGALLVNRSHEPSVDAPCLNTDTKVTILARSEKRKLDGRNSKITLAPGAAVSVREPASGETHKSVRPRVPYVKGKQAESPHHEIVPENAQTFAFVSDRLGDIGLCKFTVKDDNGAFRRVCNAKILDNADAARDHLARHFREHGLYALGLTKKVWCPWCKLNKTQFNGFSRHIIDVHLKINLMHCPCGGSNSRGQQFHNVKRHLDCDTHLLWVSGVEKQLEEIIGEVHVSRDEDFFEYEKQGRSEFIEGSSSGTRRRRRYTV</sequence>
<feature type="region of interest" description="Disordered" evidence="1">
    <location>
        <begin position="357"/>
        <end position="376"/>
    </location>
</feature>
<reference evidence="2" key="1">
    <citation type="submission" date="2016-06" db="EMBL/GenBank/DDBJ databases">
        <title>Draft Genome sequence of the fungus Inonotus baumii.</title>
        <authorList>
            <person name="Zhu H."/>
            <person name="Lin W."/>
        </authorList>
    </citation>
    <scope>NUCLEOTIDE SEQUENCE</scope>
    <source>
        <strain evidence="2">821</strain>
    </source>
</reference>
<evidence type="ECO:0000313" key="3">
    <source>
        <dbReference type="Proteomes" id="UP000757232"/>
    </source>
</evidence>